<accession>A0AAP1EZN6</accession>
<comment type="caution">
    <text evidence="1">The sequence shown here is derived from an EMBL/GenBank/DDBJ whole genome shotgun (WGS) entry which is preliminary data.</text>
</comment>
<dbReference type="Pfam" id="PF10983">
    <property type="entry name" value="DUF2793"/>
    <property type="match status" value="1"/>
</dbReference>
<dbReference type="InterPro" id="IPR021251">
    <property type="entry name" value="DUF2793"/>
</dbReference>
<protein>
    <recommendedName>
        <fullName evidence="3">DUF2793 domain-containing protein</fullName>
    </recommendedName>
</protein>
<evidence type="ECO:0000313" key="1">
    <source>
        <dbReference type="EMBL" id="KOR44270.1"/>
    </source>
</evidence>
<name>A0AAP1EZN6_9XANT</name>
<gene>
    <name evidence="1" type="ORF">ADT25_10970</name>
</gene>
<dbReference type="RefSeq" id="WP_019301695.1">
    <property type="nucleotide sequence ID" value="NZ_CP036251.1"/>
</dbReference>
<reference evidence="1 2" key="1">
    <citation type="submission" date="2015-07" db="EMBL/GenBank/DDBJ databases">
        <authorList>
            <consortium name="Consortium for Microbial Forensics and Genomics (microFORGE)"/>
            <person name="Knight B.M."/>
            <person name="Roberts D.P."/>
            <person name="Lin D."/>
            <person name="Hari K."/>
            <person name="Fletcher J."/>
            <person name="Melcher U."/>
            <person name="Blagden T."/>
            <person name="Winegar R.A."/>
        </authorList>
    </citation>
    <scope>NUCLEOTIDE SEQUENCE [LARGE SCALE GENOMIC DNA]</scope>
    <source>
        <strain evidence="1 2">X11-5A</strain>
    </source>
</reference>
<dbReference type="AlphaFoldDB" id="A0AAP1EZN6"/>
<proteinExistence type="predicted"/>
<sequence length="243" mass="24624">MSDTTPNLGIPTMDANLLQPSIPFNTAMQLLDAVAHIVIVDTLSAPPATSAADQGKVYLIGDAPTGAWVGRAGQLALCTAPLLWIFITPKMGWYADLAGRLSRLGQSGWVPLGGSSPANAEVKVITEHGASTQLKVVEELITLTGASVASTALIPSRAILLGVSCRTVSAIKGAASYACGIAGETSKFGSLLSISAGSTNMGVIGPQAFYADTAVVLTPAGGDFTGGSVRIALHYFANAPAAA</sequence>
<organism evidence="1 2">
    <name type="scientific">Xanthomonas oryzae</name>
    <dbReference type="NCBI Taxonomy" id="347"/>
    <lineage>
        <taxon>Bacteria</taxon>
        <taxon>Pseudomonadati</taxon>
        <taxon>Pseudomonadota</taxon>
        <taxon>Gammaproteobacteria</taxon>
        <taxon>Lysobacterales</taxon>
        <taxon>Lysobacteraceae</taxon>
        <taxon>Xanthomonas</taxon>
    </lineage>
</organism>
<evidence type="ECO:0000313" key="2">
    <source>
        <dbReference type="Proteomes" id="UP000036790"/>
    </source>
</evidence>
<reference evidence="1 2" key="2">
    <citation type="submission" date="2015-09" db="EMBL/GenBank/DDBJ databases">
        <title>Draft genome sequence of Xanthomonas oryzae pv. USA str. X11-5A.</title>
        <authorList>
            <person name="Knight B.M."/>
            <person name="Roberts D.P."/>
            <person name="Lin D."/>
            <person name="Hari K."/>
            <person name="Fletcher J."/>
            <person name="Melcher U."/>
            <person name="Blagden T."/>
            <person name="Winegar R.A."/>
        </authorList>
    </citation>
    <scope>NUCLEOTIDE SEQUENCE [LARGE SCALE GENOMIC DNA]</scope>
    <source>
        <strain evidence="1 2">X11-5A</strain>
    </source>
</reference>
<dbReference type="EMBL" id="LHUJ01000198">
    <property type="protein sequence ID" value="KOR44270.1"/>
    <property type="molecule type" value="Genomic_DNA"/>
</dbReference>
<evidence type="ECO:0008006" key="3">
    <source>
        <dbReference type="Google" id="ProtNLM"/>
    </source>
</evidence>
<dbReference type="Proteomes" id="UP000036790">
    <property type="component" value="Unassembled WGS sequence"/>
</dbReference>